<dbReference type="HOGENOM" id="CLU_028861_0_0_2"/>
<dbReference type="Proteomes" id="UP000001941">
    <property type="component" value="Chromosome"/>
</dbReference>
<dbReference type="Gene3D" id="1.10.287.130">
    <property type="match status" value="1"/>
</dbReference>
<dbReference type="InterPro" id="IPR036890">
    <property type="entry name" value="HATPase_C_sf"/>
</dbReference>
<keyword evidence="11 13" id="KW-0472">Membrane</keyword>
<dbReference type="EnsemblBacteria" id="ABD42384">
    <property type="protein sequence ID" value="ABD42384"/>
    <property type="gene ID" value="Mhun_2689"/>
</dbReference>
<evidence type="ECO:0000256" key="11">
    <source>
        <dbReference type="ARBA" id="ARBA00023136"/>
    </source>
</evidence>
<sequence>MKLRTRVLLLYLCIITLVLVCLGVIMPSSIHEKNLQTIHADTENQLQHIDFALSNFIQEVEQDISELLLHDIITDPDDTGFTNFLNASEDTFVYSIGPREAKIINDLNAFRLTHPSVNSVYMGRETGTFVRSHPRPRPTRYDPRDRPWYILGKENPDKIMMTEPYMSVTSPDINIGIVKALTYPNGTVYGVLGADITLTNLTRYISSFDIGRSGEIMLVNESGIILASRNESALFTNIRESLGEAQTEYLLSTSRGILTLPSAYLIFYTSPMLGWKLLITIPYHEIEKEIMASMMYMLLFVFLALILLSITTLIILDKTIIRPLSYLTDITKNITETGNLNQKIELHTKGEVQELAKSFERMIGKIKEEEEQKNKAFNELSSYRDHLEDLVRERTQQLEAANTDLITERNRAEEADQLKSAFLATMSHELRTPLNSIIGFTGIILQGLAGPLNKEQEKQLGMVQDSARHLLALINDVLDISKIEAGELNISREPVNIQKSIESVCTTLRKSAEDKGLSLHVDISPDTGFIIGDQRRIEQILINLINNAIKFTERGYVCVKSSLREKNVCISVSDTGIGISEEEMKKLFRPFQQIDTGTTRKHEGTGLGLSICKKLVELHGGTIMVTSEPGKGSEFTVILPAGEELS</sequence>
<feature type="domain" description="HAMP" evidence="15">
    <location>
        <begin position="318"/>
        <end position="371"/>
    </location>
</feature>
<dbReference type="SUPFAM" id="SSF55874">
    <property type="entry name" value="ATPase domain of HSP90 chaperone/DNA topoisomerase II/histidine kinase"/>
    <property type="match status" value="1"/>
</dbReference>
<dbReference type="EC" id="2.7.13.3" evidence="3"/>
<dbReference type="CDD" id="cd00082">
    <property type="entry name" value="HisKA"/>
    <property type="match status" value="1"/>
</dbReference>
<dbReference type="FunFam" id="3.30.565.10:FF:000010">
    <property type="entry name" value="Sensor histidine kinase RcsC"/>
    <property type="match status" value="1"/>
</dbReference>
<dbReference type="InterPro" id="IPR033479">
    <property type="entry name" value="dCache_1"/>
</dbReference>
<evidence type="ECO:0000256" key="8">
    <source>
        <dbReference type="ARBA" id="ARBA00022777"/>
    </source>
</evidence>
<keyword evidence="10" id="KW-0902">Two-component regulatory system</keyword>
<dbReference type="InterPro" id="IPR003661">
    <property type="entry name" value="HisK_dim/P_dom"/>
</dbReference>
<feature type="domain" description="Histidine kinase" evidence="14">
    <location>
        <begin position="425"/>
        <end position="643"/>
    </location>
</feature>
<dbReference type="PANTHER" id="PTHR43711">
    <property type="entry name" value="TWO-COMPONENT HISTIDINE KINASE"/>
    <property type="match status" value="1"/>
</dbReference>
<evidence type="ECO:0000313" key="17">
    <source>
        <dbReference type="Proteomes" id="UP000001941"/>
    </source>
</evidence>
<keyword evidence="4" id="KW-1003">Cell membrane</keyword>
<dbReference type="eggNOG" id="arCOG02358">
    <property type="taxonomic scope" value="Archaea"/>
</dbReference>
<dbReference type="OrthoDB" id="342253at2157"/>
<dbReference type="GO" id="GO:0005886">
    <property type="term" value="C:plasma membrane"/>
    <property type="evidence" value="ECO:0007669"/>
    <property type="project" value="UniProtKB-SubCell"/>
</dbReference>
<dbReference type="Gene3D" id="3.30.450.20">
    <property type="entry name" value="PAS domain"/>
    <property type="match status" value="1"/>
</dbReference>
<comment type="catalytic activity">
    <reaction evidence="1">
        <text>ATP + protein L-histidine = ADP + protein N-phospho-L-histidine.</text>
        <dbReference type="EC" id="2.7.13.3"/>
    </reaction>
</comment>
<keyword evidence="6 16" id="KW-0808">Transferase</keyword>
<dbReference type="EMBL" id="CP000254">
    <property type="protein sequence ID" value="ABD42384.1"/>
    <property type="molecule type" value="Genomic_DNA"/>
</dbReference>
<dbReference type="Pfam" id="PF02518">
    <property type="entry name" value="HATPase_c"/>
    <property type="match status" value="1"/>
</dbReference>
<evidence type="ECO:0000256" key="2">
    <source>
        <dbReference type="ARBA" id="ARBA00004651"/>
    </source>
</evidence>
<dbReference type="SUPFAM" id="SSF158472">
    <property type="entry name" value="HAMP domain-like"/>
    <property type="match status" value="1"/>
</dbReference>
<keyword evidence="8 16" id="KW-0418">Kinase</keyword>
<evidence type="ECO:0000256" key="9">
    <source>
        <dbReference type="ARBA" id="ARBA00022989"/>
    </source>
</evidence>
<dbReference type="InterPro" id="IPR005467">
    <property type="entry name" value="His_kinase_dom"/>
</dbReference>
<feature type="transmembrane region" description="Helical" evidence="13">
    <location>
        <begin position="263"/>
        <end position="283"/>
    </location>
</feature>
<dbReference type="Gene3D" id="6.10.340.10">
    <property type="match status" value="1"/>
</dbReference>
<accession>Q2FU87</accession>
<evidence type="ECO:0000313" key="16">
    <source>
        <dbReference type="EMBL" id="ABD42384.1"/>
    </source>
</evidence>
<evidence type="ECO:0000256" key="10">
    <source>
        <dbReference type="ARBA" id="ARBA00023012"/>
    </source>
</evidence>
<dbReference type="AlphaFoldDB" id="Q2FU87"/>
<dbReference type="SMART" id="SM00304">
    <property type="entry name" value="HAMP"/>
    <property type="match status" value="1"/>
</dbReference>
<dbReference type="CDD" id="cd06225">
    <property type="entry name" value="HAMP"/>
    <property type="match status" value="1"/>
</dbReference>
<keyword evidence="7 13" id="KW-0812">Transmembrane</keyword>
<feature type="coiled-coil region" evidence="12">
    <location>
        <begin position="352"/>
        <end position="415"/>
    </location>
</feature>
<dbReference type="InterPro" id="IPR029151">
    <property type="entry name" value="Sensor-like_sf"/>
</dbReference>
<name>Q2FU87_METHJ</name>
<keyword evidence="17" id="KW-1185">Reference proteome</keyword>
<dbReference type="CDD" id="cd12913">
    <property type="entry name" value="PDC1_MCP_like"/>
    <property type="match status" value="1"/>
</dbReference>
<dbReference type="PROSITE" id="PS50109">
    <property type="entry name" value="HIS_KIN"/>
    <property type="match status" value="1"/>
</dbReference>
<dbReference type="InterPro" id="IPR036097">
    <property type="entry name" value="HisK_dim/P_sf"/>
</dbReference>
<evidence type="ECO:0000256" key="13">
    <source>
        <dbReference type="SAM" id="Phobius"/>
    </source>
</evidence>
<dbReference type="InterPro" id="IPR003594">
    <property type="entry name" value="HATPase_dom"/>
</dbReference>
<dbReference type="SMART" id="SM00388">
    <property type="entry name" value="HisKA"/>
    <property type="match status" value="1"/>
</dbReference>
<evidence type="ECO:0000256" key="7">
    <source>
        <dbReference type="ARBA" id="ARBA00022692"/>
    </source>
</evidence>
<organism evidence="16 17">
    <name type="scientific">Methanospirillum hungatei JF-1 (strain ATCC 27890 / DSM 864 / NBRC 100397 / JF-1)</name>
    <dbReference type="NCBI Taxonomy" id="323259"/>
    <lineage>
        <taxon>Archaea</taxon>
        <taxon>Methanobacteriati</taxon>
        <taxon>Methanobacteriota</taxon>
        <taxon>Stenosarchaea group</taxon>
        <taxon>Methanomicrobia</taxon>
        <taxon>Methanomicrobiales</taxon>
        <taxon>Methanospirillaceae</taxon>
        <taxon>Methanospirillum</taxon>
    </lineage>
</organism>
<feature type="transmembrane region" description="Helical" evidence="13">
    <location>
        <begin position="295"/>
        <end position="316"/>
    </location>
</feature>
<evidence type="ECO:0000256" key="12">
    <source>
        <dbReference type="SAM" id="Coils"/>
    </source>
</evidence>
<keyword evidence="9 13" id="KW-1133">Transmembrane helix</keyword>
<dbReference type="InterPro" id="IPR003660">
    <property type="entry name" value="HAMP_dom"/>
</dbReference>
<dbReference type="Pfam" id="PF00672">
    <property type="entry name" value="HAMP"/>
    <property type="match status" value="1"/>
</dbReference>
<gene>
    <name evidence="16" type="ordered locus">Mhun_2689</name>
</gene>
<evidence type="ECO:0000256" key="4">
    <source>
        <dbReference type="ARBA" id="ARBA00022475"/>
    </source>
</evidence>
<evidence type="ECO:0000256" key="5">
    <source>
        <dbReference type="ARBA" id="ARBA00022553"/>
    </source>
</evidence>
<dbReference type="CDD" id="cd16922">
    <property type="entry name" value="HATPase_EvgS-ArcB-TorS-like"/>
    <property type="match status" value="1"/>
</dbReference>
<keyword evidence="12" id="KW-0175">Coiled coil</keyword>
<dbReference type="PRINTS" id="PR00344">
    <property type="entry name" value="BCTRLSENSOR"/>
</dbReference>
<evidence type="ECO:0000256" key="3">
    <source>
        <dbReference type="ARBA" id="ARBA00012438"/>
    </source>
</evidence>
<dbReference type="SUPFAM" id="SSF103190">
    <property type="entry name" value="Sensory domain-like"/>
    <property type="match status" value="1"/>
</dbReference>
<dbReference type="InterPro" id="IPR050736">
    <property type="entry name" value="Sensor_HK_Regulatory"/>
</dbReference>
<dbReference type="PANTHER" id="PTHR43711:SF1">
    <property type="entry name" value="HISTIDINE KINASE 1"/>
    <property type="match status" value="1"/>
</dbReference>
<dbReference type="GO" id="GO:0000155">
    <property type="term" value="F:phosphorelay sensor kinase activity"/>
    <property type="evidence" value="ECO:0007669"/>
    <property type="project" value="InterPro"/>
</dbReference>
<dbReference type="SUPFAM" id="SSF47384">
    <property type="entry name" value="Homodimeric domain of signal transducing histidine kinase"/>
    <property type="match status" value="1"/>
</dbReference>
<proteinExistence type="predicted"/>
<dbReference type="STRING" id="323259.Mhun_2689"/>
<keyword evidence="5" id="KW-0597">Phosphoprotein</keyword>
<dbReference type="Pfam" id="PF02743">
    <property type="entry name" value="dCache_1"/>
    <property type="match status" value="1"/>
</dbReference>
<comment type="subcellular location">
    <subcellularLocation>
        <location evidence="2">Cell membrane</location>
        <topology evidence="2">Multi-pass membrane protein</topology>
    </subcellularLocation>
</comment>
<evidence type="ECO:0000256" key="6">
    <source>
        <dbReference type="ARBA" id="ARBA00022679"/>
    </source>
</evidence>
<protein>
    <recommendedName>
        <fullName evidence="3">histidine kinase</fullName>
        <ecNumber evidence="3">2.7.13.3</ecNumber>
    </recommendedName>
</protein>
<evidence type="ECO:0000256" key="1">
    <source>
        <dbReference type="ARBA" id="ARBA00000085"/>
    </source>
</evidence>
<dbReference type="PROSITE" id="PS50885">
    <property type="entry name" value="HAMP"/>
    <property type="match status" value="1"/>
</dbReference>
<dbReference type="SMART" id="SM00387">
    <property type="entry name" value="HATPase_c"/>
    <property type="match status" value="1"/>
</dbReference>
<dbReference type="Pfam" id="PF00512">
    <property type="entry name" value="HisKA"/>
    <property type="match status" value="1"/>
</dbReference>
<dbReference type="Gene3D" id="3.30.565.10">
    <property type="entry name" value="Histidine kinase-like ATPase, C-terminal domain"/>
    <property type="match status" value="1"/>
</dbReference>
<reference evidence="17" key="1">
    <citation type="journal article" date="2016" name="Stand. Genomic Sci.">
        <title>Complete genome sequence of Methanospirillum hungatei type strain JF1.</title>
        <authorList>
            <person name="Gunsalus R.P."/>
            <person name="Cook L.E."/>
            <person name="Crable B."/>
            <person name="Rohlin L."/>
            <person name="McDonald E."/>
            <person name="Mouttaki H."/>
            <person name="Sieber J.R."/>
            <person name="Poweleit N."/>
            <person name="Zhou H."/>
            <person name="Lapidus A.L."/>
            <person name="Daligault H.E."/>
            <person name="Land M."/>
            <person name="Gilna P."/>
            <person name="Ivanova N."/>
            <person name="Kyrpides N."/>
            <person name="Culley D.E."/>
            <person name="McInerney M.J."/>
        </authorList>
    </citation>
    <scope>NUCLEOTIDE SEQUENCE [LARGE SCALE GENOMIC DNA]</scope>
    <source>
        <strain evidence="17">ATCC 27890 / DSM 864 / NBRC 100397 / JF-1</strain>
    </source>
</reference>
<evidence type="ECO:0000259" key="14">
    <source>
        <dbReference type="PROSITE" id="PS50109"/>
    </source>
</evidence>
<dbReference type="InterPro" id="IPR004358">
    <property type="entry name" value="Sig_transdc_His_kin-like_C"/>
</dbReference>
<evidence type="ECO:0000259" key="15">
    <source>
        <dbReference type="PROSITE" id="PS50885"/>
    </source>
</evidence>
<dbReference type="KEGG" id="mhu:Mhun_2689"/>
<dbReference type="CDD" id="cd18774">
    <property type="entry name" value="PDC2_HK_sensor"/>
    <property type="match status" value="1"/>
</dbReference>
<dbReference type="InParanoid" id="Q2FU87"/>